<feature type="compositionally biased region" description="Acidic residues" evidence="1">
    <location>
        <begin position="33"/>
        <end position="44"/>
    </location>
</feature>
<evidence type="ECO:0000256" key="1">
    <source>
        <dbReference type="SAM" id="MobiDB-lite"/>
    </source>
</evidence>
<evidence type="ECO:0000313" key="3">
    <source>
        <dbReference type="Proteomes" id="UP001499843"/>
    </source>
</evidence>
<reference evidence="2 3" key="1">
    <citation type="journal article" date="2019" name="Int. J. Syst. Evol. Microbiol.">
        <title>The Global Catalogue of Microorganisms (GCM) 10K type strain sequencing project: providing services to taxonomists for standard genome sequencing and annotation.</title>
        <authorList>
            <consortium name="The Broad Institute Genomics Platform"/>
            <consortium name="The Broad Institute Genome Sequencing Center for Infectious Disease"/>
            <person name="Wu L."/>
            <person name="Ma J."/>
        </authorList>
    </citation>
    <scope>NUCLEOTIDE SEQUENCE [LARGE SCALE GENOMIC DNA]</scope>
    <source>
        <strain evidence="2 3">JCM 16114</strain>
    </source>
</reference>
<comment type="caution">
    <text evidence="2">The sequence shown here is derived from an EMBL/GenBank/DDBJ whole genome shotgun (WGS) entry which is preliminary data.</text>
</comment>
<protein>
    <recommendedName>
        <fullName evidence="4">Immunity protein 21 of polymorphic toxin system</fullName>
    </recommendedName>
</protein>
<evidence type="ECO:0000313" key="2">
    <source>
        <dbReference type="EMBL" id="GAA2207342.1"/>
    </source>
</evidence>
<name>A0ABN3CD99_9ACTN</name>
<feature type="region of interest" description="Disordered" evidence="1">
    <location>
        <begin position="26"/>
        <end position="45"/>
    </location>
</feature>
<gene>
    <name evidence="2" type="ORF">GCM10009850_028000</name>
</gene>
<evidence type="ECO:0008006" key="4">
    <source>
        <dbReference type="Google" id="ProtNLM"/>
    </source>
</evidence>
<keyword evidence="3" id="KW-1185">Reference proteome</keyword>
<organism evidence="2 3">
    <name type="scientific">Nonomuraea monospora</name>
    <dbReference type="NCBI Taxonomy" id="568818"/>
    <lineage>
        <taxon>Bacteria</taxon>
        <taxon>Bacillati</taxon>
        <taxon>Actinomycetota</taxon>
        <taxon>Actinomycetes</taxon>
        <taxon>Streptosporangiales</taxon>
        <taxon>Streptosporangiaceae</taxon>
        <taxon>Nonomuraea</taxon>
    </lineage>
</organism>
<accession>A0ABN3CD99</accession>
<dbReference type="RefSeq" id="WP_344474430.1">
    <property type="nucleotide sequence ID" value="NZ_BAAAQX010000006.1"/>
</dbReference>
<sequence length="177" mass="18691">MQNSDLTWITSLGGPLVALPESLAGTWQGAVGPDEDDDPPEEETDYGRVCELSGLAAVFEHAGHPALALTDDPSPATFLPDRSLLVQRLALAADQEILSGIGSIAGTARWEPIAGLPVTEPLVLFDSVYPGAEAPARLRLDLPPGRYEVRAAHHEPDAGSALWVTLVELVLAGPVHH</sequence>
<dbReference type="EMBL" id="BAAAQX010000006">
    <property type="protein sequence ID" value="GAA2207342.1"/>
    <property type="molecule type" value="Genomic_DNA"/>
</dbReference>
<dbReference type="Pfam" id="PF15589">
    <property type="entry name" value="Imm21"/>
    <property type="match status" value="1"/>
</dbReference>
<dbReference type="InterPro" id="IPR028961">
    <property type="entry name" value="Imm21"/>
</dbReference>
<dbReference type="Proteomes" id="UP001499843">
    <property type="component" value="Unassembled WGS sequence"/>
</dbReference>
<proteinExistence type="predicted"/>